<dbReference type="Proteomes" id="UP001164250">
    <property type="component" value="Chromosome 5"/>
</dbReference>
<sequence length="45" mass="5405">MIKTHSRRPTNTQQLYQKTTRHPSGMHKLHCTMSITFRLNLIHYP</sequence>
<comment type="caution">
    <text evidence="1">The sequence shown here is derived from an EMBL/GenBank/DDBJ whole genome shotgun (WGS) entry which is preliminary data.</text>
</comment>
<accession>A0ACC1BGH2</accession>
<organism evidence="1 2">
    <name type="scientific">Pistacia atlantica</name>
    <dbReference type="NCBI Taxonomy" id="434234"/>
    <lineage>
        <taxon>Eukaryota</taxon>
        <taxon>Viridiplantae</taxon>
        <taxon>Streptophyta</taxon>
        <taxon>Embryophyta</taxon>
        <taxon>Tracheophyta</taxon>
        <taxon>Spermatophyta</taxon>
        <taxon>Magnoliopsida</taxon>
        <taxon>eudicotyledons</taxon>
        <taxon>Gunneridae</taxon>
        <taxon>Pentapetalae</taxon>
        <taxon>rosids</taxon>
        <taxon>malvids</taxon>
        <taxon>Sapindales</taxon>
        <taxon>Anacardiaceae</taxon>
        <taxon>Pistacia</taxon>
    </lineage>
</organism>
<gene>
    <name evidence="1" type="ORF">Patl1_27425</name>
</gene>
<proteinExistence type="predicted"/>
<evidence type="ECO:0000313" key="2">
    <source>
        <dbReference type="Proteomes" id="UP001164250"/>
    </source>
</evidence>
<evidence type="ECO:0000313" key="1">
    <source>
        <dbReference type="EMBL" id="KAJ0097971.1"/>
    </source>
</evidence>
<name>A0ACC1BGH2_9ROSI</name>
<dbReference type="EMBL" id="CM047901">
    <property type="protein sequence ID" value="KAJ0097971.1"/>
    <property type="molecule type" value="Genomic_DNA"/>
</dbReference>
<reference evidence="2" key="1">
    <citation type="journal article" date="2023" name="G3 (Bethesda)">
        <title>Genome assembly and association tests identify interacting loci associated with vigor, precocity, and sex in interspecific pistachio rootstocks.</title>
        <authorList>
            <person name="Palmer W."/>
            <person name="Jacygrad E."/>
            <person name="Sagayaradj S."/>
            <person name="Cavanaugh K."/>
            <person name="Han R."/>
            <person name="Bertier L."/>
            <person name="Beede B."/>
            <person name="Kafkas S."/>
            <person name="Golino D."/>
            <person name="Preece J."/>
            <person name="Michelmore R."/>
        </authorList>
    </citation>
    <scope>NUCLEOTIDE SEQUENCE [LARGE SCALE GENOMIC DNA]</scope>
</reference>
<keyword evidence="2" id="KW-1185">Reference proteome</keyword>
<protein>
    <submittedName>
        <fullName evidence="1">Uncharacterized protein</fullName>
    </submittedName>
</protein>